<gene>
    <name evidence="2" type="ORF">OO016_14120</name>
</gene>
<keyword evidence="3" id="KW-1185">Reference proteome</keyword>
<keyword evidence="1" id="KW-0472">Membrane</keyword>
<dbReference type="EMBL" id="JAPFQP010000004">
    <property type="protein sequence ID" value="MCX2720746.1"/>
    <property type="molecule type" value="Genomic_DNA"/>
</dbReference>
<dbReference type="RefSeq" id="WP_266015362.1">
    <property type="nucleotide sequence ID" value="NZ_JAPFQP010000004.1"/>
</dbReference>
<feature type="transmembrane region" description="Helical" evidence="1">
    <location>
        <begin position="75"/>
        <end position="96"/>
    </location>
</feature>
<sequence length="116" mass="13277">MAFEELKHDFSEIDKEVSAYVEHSLEYAKLKSFKISMVLVTYFAKVVLIGVLAILTLLFLSLAASFALGEELDNLLYGFLIVGLIYLLLAFVGYVLREKLNKPILRMFSKHYFDES</sequence>
<protein>
    <submittedName>
        <fullName evidence="2">Phage holin family protein</fullName>
    </submittedName>
</protein>
<reference evidence="2" key="1">
    <citation type="submission" date="2022-11" db="EMBL/GenBank/DDBJ databases">
        <title>The characterization of three novel Bacteroidetes species and genomic analysis of their roles in tidal elemental geochemical cycles.</title>
        <authorList>
            <person name="Ma K.-J."/>
        </authorList>
    </citation>
    <scope>NUCLEOTIDE SEQUENCE</scope>
    <source>
        <strain evidence="2">M415</strain>
    </source>
</reference>
<proteinExistence type="predicted"/>
<comment type="caution">
    <text evidence="2">The sequence shown here is derived from an EMBL/GenBank/DDBJ whole genome shotgun (WGS) entry which is preliminary data.</text>
</comment>
<evidence type="ECO:0000313" key="3">
    <source>
        <dbReference type="Proteomes" id="UP001207116"/>
    </source>
</evidence>
<name>A0AAE3MN19_9FLAO</name>
<dbReference type="Proteomes" id="UP001207116">
    <property type="component" value="Unassembled WGS sequence"/>
</dbReference>
<dbReference type="AlphaFoldDB" id="A0AAE3MN19"/>
<organism evidence="2 3">
    <name type="scientific">Lentiprolixibacter aurantiacus</name>
    <dbReference type="NCBI Taxonomy" id="2993939"/>
    <lineage>
        <taxon>Bacteria</taxon>
        <taxon>Pseudomonadati</taxon>
        <taxon>Bacteroidota</taxon>
        <taxon>Flavobacteriia</taxon>
        <taxon>Flavobacteriales</taxon>
        <taxon>Flavobacteriaceae</taxon>
        <taxon>Lentiprolixibacter</taxon>
    </lineage>
</organism>
<keyword evidence="1" id="KW-0812">Transmembrane</keyword>
<feature type="transmembrane region" description="Helical" evidence="1">
    <location>
        <begin position="39"/>
        <end position="63"/>
    </location>
</feature>
<accession>A0AAE3MN19</accession>
<evidence type="ECO:0000313" key="2">
    <source>
        <dbReference type="EMBL" id="MCX2720746.1"/>
    </source>
</evidence>
<evidence type="ECO:0000256" key="1">
    <source>
        <dbReference type="SAM" id="Phobius"/>
    </source>
</evidence>
<keyword evidence="1" id="KW-1133">Transmembrane helix</keyword>